<feature type="domain" description="PAS" evidence="8">
    <location>
        <begin position="26"/>
        <end position="77"/>
    </location>
</feature>
<sequence>MNHSKPDDYRAPDDAQAGPSMPDDWAQRWIDSVIDYAVIGLSPEGIIRTWNVGGEKIHGFLADEVIGQRFDIFHTQDDRDKGSAAALLDIARSTGRSESEGWRIRKDGSRFWANVVITALTDDTGRVLGFGKIVRDMTDKKTAHDAVVESERRFRMLVNGVTDYAIFMLSPAGIVTNWNAGARRINGYSAEEIIGSHMSRFYTPEDAAADLPQRGLSIAASEGRFEAEGWRVRKDGRRFWAHVVIDAIRDEDGALVGFAKITRDITERMEASRMLEDTRKALFQSQKMEAVGKLTGGVAHDFNNVLQILRGNLELLDSRHSRDEWTRERVAKAITAVERGSKLASQLLAFGRRQPLRPVVINLASALRGMDDLLRRALDETIDVETVVAGGLWNTLVDIHQLENVILNLAINARDAMSEGGKLTMELSNAMLDDEYVASVPDIQAGQYVLLAVTDTGTGMPPDVVDRAFDPFFTTKPEGRGTGLGLSMAYGFVKQSGGHIKIYSEVGHGTTVKLYLPRSDRPAVELPPRVTPAPKGGSETILVVEDDRNVQSTALDTLSDLGYRVLKADAAEEALAVLRSGVHIDLVFSDVVMPGPLRSTDMVAQGLRLLPHLKVLFTSGYTQNAIVHGGRLDPGVDLLSKPYSREQLARKIRQVLDVGDPVRSNTSRDAAPGAPVAPLRILLVDDDVNLAQATNELIGLLGHSGKFTTSPREALEWLANEPFDVLITDLRMPDIDGIELAKQATARAPSLHVVFASGYANPQLPSMPFRWTALSKPFTIDELASVLASVRQRK</sequence>
<evidence type="ECO:0000256" key="4">
    <source>
        <dbReference type="PROSITE-ProRule" id="PRU00169"/>
    </source>
</evidence>
<dbReference type="Gene3D" id="3.30.450.20">
    <property type="entry name" value="PAS domain"/>
    <property type="match status" value="2"/>
</dbReference>
<feature type="domain" description="Response regulatory" evidence="7">
    <location>
        <begin position="680"/>
        <end position="791"/>
    </location>
</feature>
<dbReference type="InterPro" id="IPR000014">
    <property type="entry name" value="PAS"/>
</dbReference>
<comment type="catalytic activity">
    <reaction evidence="1">
        <text>ATP + protein L-histidine = ADP + protein N-phospho-L-histidine.</text>
        <dbReference type="EC" id="2.7.13.3"/>
    </reaction>
</comment>
<evidence type="ECO:0000259" key="8">
    <source>
        <dbReference type="PROSITE" id="PS50112"/>
    </source>
</evidence>
<dbReference type="CDD" id="cd00082">
    <property type="entry name" value="HisKA"/>
    <property type="match status" value="1"/>
</dbReference>
<feature type="domain" description="PAC" evidence="9">
    <location>
        <begin position="97"/>
        <end position="149"/>
    </location>
</feature>
<dbReference type="InterPro" id="IPR003594">
    <property type="entry name" value="HATPase_dom"/>
</dbReference>
<accession>A0A7W8L9Q3</accession>
<dbReference type="PROSITE" id="PS50110">
    <property type="entry name" value="RESPONSE_REGULATORY"/>
    <property type="match status" value="2"/>
</dbReference>
<name>A0A7W8L9Q3_9BURK</name>
<dbReference type="InterPro" id="IPR011006">
    <property type="entry name" value="CheY-like_superfamily"/>
</dbReference>
<comment type="caution">
    <text evidence="10">The sequence shown here is derived from an EMBL/GenBank/DDBJ whole genome shotgun (WGS) entry which is preliminary data.</text>
</comment>
<evidence type="ECO:0000259" key="9">
    <source>
        <dbReference type="PROSITE" id="PS50113"/>
    </source>
</evidence>
<dbReference type="SMART" id="SM00086">
    <property type="entry name" value="PAC"/>
    <property type="match status" value="2"/>
</dbReference>
<evidence type="ECO:0000256" key="2">
    <source>
        <dbReference type="ARBA" id="ARBA00012438"/>
    </source>
</evidence>
<dbReference type="AlphaFoldDB" id="A0A7W8L9Q3"/>
<dbReference type="InterPro" id="IPR035965">
    <property type="entry name" value="PAS-like_dom_sf"/>
</dbReference>
<feature type="domain" description="Response regulatory" evidence="7">
    <location>
        <begin position="540"/>
        <end position="656"/>
    </location>
</feature>
<dbReference type="Gene3D" id="3.30.565.10">
    <property type="entry name" value="Histidine kinase-like ATPase, C-terminal domain"/>
    <property type="match status" value="1"/>
</dbReference>
<dbReference type="SUPFAM" id="SSF55785">
    <property type="entry name" value="PYP-like sensor domain (PAS domain)"/>
    <property type="match status" value="2"/>
</dbReference>
<dbReference type="SUPFAM" id="SSF55874">
    <property type="entry name" value="ATPase domain of HSP90 chaperone/DNA topoisomerase II/histidine kinase"/>
    <property type="match status" value="1"/>
</dbReference>
<evidence type="ECO:0000256" key="3">
    <source>
        <dbReference type="ARBA" id="ARBA00022553"/>
    </source>
</evidence>
<dbReference type="SMART" id="SM00388">
    <property type="entry name" value="HisKA"/>
    <property type="match status" value="1"/>
</dbReference>
<evidence type="ECO:0000259" key="7">
    <source>
        <dbReference type="PROSITE" id="PS50110"/>
    </source>
</evidence>
<dbReference type="InterPro" id="IPR004358">
    <property type="entry name" value="Sig_transdc_His_kin-like_C"/>
</dbReference>
<feature type="domain" description="Histidine kinase" evidence="6">
    <location>
        <begin position="297"/>
        <end position="520"/>
    </location>
</feature>
<evidence type="ECO:0000313" key="11">
    <source>
        <dbReference type="Proteomes" id="UP000592820"/>
    </source>
</evidence>
<dbReference type="PROSITE" id="PS50112">
    <property type="entry name" value="PAS"/>
    <property type="match status" value="2"/>
</dbReference>
<dbReference type="InterPro" id="IPR000700">
    <property type="entry name" value="PAS-assoc_C"/>
</dbReference>
<dbReference type="SMART" id="SM00387">
    <property type="entry name" value="HATPase_c"/>
    <property type="match status" value="1"/>
</dbReference>
<dbReference type="InterPro" id="IPR036890">
    <property type="entry name" value="HATPase_C_sf"/>
</dbReference>
<dbReference type="PROSITE" id="PS50113">
    <property type="entry name" value="PAC"/>
    <property type="match status" value="2"/>
</dbReference>
<feature type="domain" description="PAS" evidence="8">
    <location>
        <begin position="150"/>
        <end position="206"/>
    </location>
</feature>
<gene>
    <name evidence="10" type="ORF">HDG41_005158</name>
</gene>
<dbReference type="InterPro" id="IPR036097">
    <property type="entry name" value="HisK_dim/P_sf"/>
</dbReference>
<proteinExistence type="predicted"/>
<dbReference type="Gene3D" id="3.40.50.2300">
    <property type="match status" value="2"/>
</dbReference>
<dbReference type="PANTHER" id="PTHR43065:SF49">
    <property type="entry name" value="HISTIDINE KINASE"/>
    <property type="match status" value="1"/>
</dbReference>
<dbReference type="Pfam" id="PF02518">
    <property type="entry name" value="HATPase_c"/>
    <property type="match status" value="1"/>
</dbReference>
<dbReference type="SUPFAM" id="SSF52172">
    <property type="entry name" value="CheY-like"/>
    <property type="match status" value="2"/>
</dbReference>
<dbReference type="GO" id="GO:0000155">
    <property type="term" value="F:phosphorelay sensor kinase activity"/>
    <property type="evidence" value="ECO:0007669"/>
    <property type="project" value="InterPro"/>
</dbReference>
<dbReference type="PANTHER" id="PTHR43065">
    <property type="entry name" value="SENSOR HISTIDINE KINASE"/>
    <property type="match status" value="1"/>
</dbReference>
<evidence type="ECO:0000313" key="10">
    <source>
        <dbReference type="EMBL" id="MBB5403072.1"/>
    </source>
</evidence>
<dbReference type="NCBIfam" id="TIGR00229">
    <property type="entry name" value="sensory_box"/>
    <property type="match status" value="2"/>
</dbReference>
<evidence type="ECO:0000256" key="1">
    <source>
        <dbReference type="ARBA" id="ARBA00000085"/>
    </source>
</evidence>
<dbReference type="InterPro" id="IPR001610">
    <property type="entry name" value="PAC"/>
</dbReference>
<dbReference type="Proteomes" id="UP000592820">
    <property type="component" value="Unassembled WGS sequence"/>
</dbReference>
<evidence type="ECO:0000256" key="5">
    <source>
        <dbReference type="SAM" id="MobiDB-lite"/>
    </source>
</evidence>
<dbReference type="Gene3D" id="1.10.287.130">
    <property type="match status" value="1"/>
</dbReference>
<feature type="modified residue" description="4-aspartylphosphate" evidence="4">
    <location>
        <position position="590"/>
    </location>
</feature>
<dbReference type="PRINTS" id="PR00344">
    <property type="entry name" value="BCTRLSENSOR"/>
</dbReference>
<feature type="region of interest" description="Disordered" evidence="5">
    <location>
        <begin position="1"/>
        <end position="23"/>
    </location>
</feature>
<protein>
    <recommendedName>
        <fullName evidence="2">histidine kinase</fullName>
        <ecNumber evidence="2">2.7.13.3</ecNumber>
    </recommendedName>
</protein>
<dbReference type="SUPFAM" id="SSF47384">
    <property type="entry name" value="Homodimeric domain of signal transducing histidine kinase"/>
    <property type="match status" value="1"/>
</dbReference>
<dbReference type="InterPro" id="IPR005467">
    <property type="entry name" value="His_kinase_dom"/>
</dbReference>
<feature type="modified residue" description="4-aspartylphosphate" evidence="4">
    <location>
        <position position="729"/>
    </location>
</feature>
<reference evidence="10 11" key="1">
    <citation type="submission" date="2020-08" db="EMBL/GenBank/DDBJ databases">
        <title>Genomic Encyclopedia of Type Strains, Phase IV (KMG-V): Genome sequencing to study the core and pangenomes of soil and plant-associated prokaryotes.</title>
        <authorList>
            <person name="Whitman W."/>
        </authorList>
    </citation>
    <scope>NUCLEOTIDE SEQUENCE [LARGE SCALE GENOMIC DNA]</scope>
    <source>
        <strain evidence="10 11">JPY162</strain>
    </source>
</reference>
<dbReference type="CDD" id="cd00130">
    <property type="entry name" value="PAS"/>
    <property type="match status" value="2"/>
</dbReference>
<dbReference type="EMBL" id="JACHDE010000011">
    <property type="protein sequence ID" value="MBB5403072.1"/>
    <property type="molecule type" value="Genomic_DNA"/>
</dbReference>
<dbReference type="Pfam" id="PF00072">
    <property type="entry name" value="Response_reg"/>
    <property type="match status" value="2"/>
</dbReference>
<dbReference type="SMART" id="SM00091">
    <property type="entry name" value="PAS"/>
    <property type="match status" value="2"/>
</dbReference>
<dbReference type="PROSITE" id="PS50109">
    <property type="entry name" value="HIS_KIN"/>
    <property type="match status" value="1"/>
</dbReference>
<dbReference type="CDD" id="cd00156">
    <property type="entry name" value="REC"/>
    <property type="match status" value="1"/>
</dbReference>
<organism evidence="10 11">
    <name type="scientific">Paraburkholderia youngii</name>
    <dbReference type="NCBI Taxonomy" id="2782701"/>
    <lineage>
        <taxon>Bacteria</taxon>
        <taxon>Pseudomonadati</taxon>
        <taxon>Pseudomonadota</taxon>
        <taxon>Betaproteobacteria</taxon>
        <taxon>Burkholderiales</taxon>
        <taxon>Burkholderiaceae</taxon>
        <taxon>Paraburkholderia</taxon>
    </lineage>
</organism>
<feature type="domain" description="PAC" evidence="9">
    <location>
        <begin position="225"/>
        <end position="277"/>
    </location>
</feature>
<dbReference type="InterPro" id="IPR003661">
    <property type="entry name" value="HisK_dim/P_dom"/>
</dbReference>
<keyword evidence="3 4" id="KW-0597">Phosphoprotein</keyword>
<evidence type="ECO:0000259" key="6">
    <source>
        <dbReference type="PROSITE" id="PS50109"/>
    </source>
</evidence>
<dbReference type="InterPro" id="IPR001789">
    <property type="entry name" value="Sig_transdc_resp-reg_receiver"/>
</dbReference>
<dbReference type="SMART" id="SM00448">
    <property type="entry name" value="REC"/>
    <property type="match status" value="2"/>
</dbReference>
<dbReference type="CDD" id="cd16919">
    <property type="entry name" value="HATPase_CckA-like"/>
    <property type="match status" value="1"/>
</dbReference>
<dbReference type="Pfam" id="PF13426">
    <property type="entry name" value="PAS_9"/>
    <property type="match status" value="2"/>
</dbReference>
<feature type="compositionally biased region" description="Basic and acidic residues" evidence="5">
    <location>
        <begin position="1"/>
        <end position="13"/>
    </location>
</feature>
<dbReference type="EC" id="2.7.13.3" evidence="2"/>